<dbReference type="EMBL" id="RZTZ01000001">
    <property type="protein sequence ID" value="RVT67115.1"/>
    <property type="molecule type" value="Genomic_DNA"/>
</dbReference>
<evidence type="ECO:0000313" key="2">
    <source>
        <dbReference type="Proteomes" id="UP000288024"/>
    </source>
</evidence>
<proteinExistence type="predicted"/>
<dbReference type="Proteomes" id="UP000288024">
    <property type="component" value="Unassembled WGS sequence"/>
</dbReference>
<dbReference type="Pfam" id="PF01312">
    <property type="entry name" value="Bac_export_2"/>
    <property type="match status" value="1"/>
</dbReference>
<comment type="caution">
    <text evidence="1">The sequence shown here is derived from an EMBL/GenBank/DDBJ whole genome shotgun (WGS) entry which is preliminary data.</text>
</comment>
<dbReference type="PANTHER" id="PTHR30531:SF12">
    <property type="entry name" value="FLAGELLAR BIOSYNTHETIC PROTEIN FLHB"/>
    <property type="match status" value="1"/>
</dbReference>
<dbReference type="GeneID" id="87615258"/>
<dbReference type="Gene3D" id="3.40.1690.10">
    <property type="entry name" value="secretion proteins EscU"/>
    <property type="match status" value="1"/>
</dbReference>
<dbReference type="RefSeq" id="WP_127734619.1">
    <property type="nucleotide sequence ID" value="NZ_CAJCKN010000132.1"/>
</dbReference>
<dbReference type="GO" id="GO:0005886">
    <property type="term" value="C:plasma membrane"/>
    <property type="evidence" value="ECO:0007669"/>
    <property type="project" value="TreeGrafter"/>
</dbReference>
<name>A0A3S2W6G5_9BACI</name>
<organism evidence="1 2">
    <name type="scientific">Niallia taxi</name>
    <dbReference type="NCBI Taxonomy" id="2499688"/>
    <lineage>
        <taxon>Bacteria</taxon>
        <taxon>Bacillati</taxon>
        <taxon>Bacillota</taxon>
        <taxon>Bacilli</taxon>
        <taxon>Bacillales</taxon>
        <taxon>Bacillaceae</taxon>
        <taxon>Niallia</taxon>
    </lineage>
</organism>
<accession>A0A3S2W6G5</accession>
<dbReference type="SUPFAM" id="SSF160544">
    <property type="entry name" value="EscU C-terminal domain-like"/>
    <property type="match status" value="1"/>
</dbReference>
<dbReference type="GO" id="GO:0009306">
    <property type="term" value="P:protein secretion"/>
    <property type="evidence" value="ECO:0007669"/>
    <property type="project" value="InterPro"/>
</dbReference>
<dbReference type="AlphaFoldDB" id="A0A3S2W6G5"/>
<gene>
    <name evidence="1" type="ORF">EM808_01150</name>
</gene>
<keyword evidence="2" id="KW-1185">Reference proteome</keyword>
<evidence type="ECO:0000313" key="1">
    <source>
        <dbReference type="EMBL" id="RVT67115.1"/>
    </source>
</evidence>
<reference evidence="1 2" key="1">
    <citation type="submission" date="2019-01" db="EMBL/GenBank/DDBJ databases">
        <title>Bacillus sp. M5HDSG1-1, whole genome shotgun sequence.</title>
        <authorList>
            <person name="Tuo L."/>
        </authorList>
    </citation>
    <scope>NUCLEOTIDE SEQUENCE [LARGE SCALE GENOMIC DNA]</scope>
    <source>
        <strain evidence="1 2">M5HDSG1-1</strain>
    </source>
</reference>
<dbReference type="InterPro" id="IPR029025">
    <property type="entry name" value="T3SS_substrate_exporter_C"/>
</dbReference>
<dbReference type="InterPro" id="IPR006135">
    <property type="entry name" value="T3SS_substrate_exporter"/>
</dbReference>
<dbReference type="PANTHER" id="PTHR30531">
    <property type="entry name" value="FLAGELLAR BIOSYNTHETIC PROTEIN FLHB"/>
    <property type="match status" value="1"/>
</dbReference>
<sequence>MKANDKERRQAVALSYKQQQHSAPVVSAKGKGLIADNIIKKAQENGVPIQEDPSLVELLGKLNLQEQVPEDLYQAVAEVFAFIYKLDKTYGAESDN</sequence>
<protein>
    <submittedName>
        <fullName evidence="1">EscU/YscU/HrcU family type III secretion system export apparatus switch protein</fullName>
    </submittedName>
</protein>